<evidence type="ECO:0000313" key="30">
    <source>
        <dbReference type="EMBL" id="KAK2627516.1"/>
    </source>
</evidence>
<dbReference type="Pfam" id="PF00069">
    <property type="entry name" value="Pkinase"/>
    <property type="match status" value="1"/>
</dbReference>
<dbReference type="GO" id="GO:0005524">
    <property type="term" value="F:ATP binding"/>
    <property type="evidence" value="ECO:0007669"/>
    <property type="project" value="UniProtKB-KW"/>
</dbReference>
<dbReference type="GO" id="GO:0000781">
    <property type="term" value="C:chromosome, telomeric region"/>
    <property type="evidence" value="ECO:0007669"/>
    <property type="project" value="UniProtKB-SubCell"/>
</dbReference>
<keyword evidence="24" id="KW-0539">Nucleus</keyword>
<evidence type="ECO:0000256" key="9">
    <source>
        <dbReference type="ARBA" id="ARBA00019973"/>
    </source>
</evidence>
<dbReference type="GO" id="GO:0005829">
    <property type="term" value="C:cytosol"/>
    <property type="evidence" value="ECO:0007669"/>
    <property type="project" value="TreeGrafter"/>
</dbReference>
<keyword evidence="10" id="KW-0158">Chromosome</keyword>
<evidence type="ECO:0000256" key="1">
    <source>
        <dbReference type="ARBA" id="ARBA00003747"/>
    </source>
</evidence>
<evidence type="ECO:0000256" key="19">
    <source>
        <dbReference type="ARBA" id="ARBA00022840"/>
    </source>
</evidence>
<accession>A0AAD9T189</accession>
<dbReference type="PROSITE" id="PS50011">
    <property type="entry name" value="PROTEIN_KINASE_DOM"/>
    <property type="match status" value="1"/>
</dbReference>
<evidence type="ECO:0000256" key="16">
    <source>
        <dbReference type="ARBA" id="ARBA00022741"/>
    </source>
</evidence>
<evidence type="ECO:0000256" key="12">
    <source>
        <dbReference type="ARBA" id="ARBA00022527"/>
    </source>
</evidence>
<comment type="catalytic activity">
    <reaction evidence="28">
        <text>L-seryl-[protein] + ATP = O-phospho-L-seryl-[protein] + ADP + H(+)</text>
        <dbReference type="Rhea" id="RHEA:17989"/>
        <dbReference type="Rhea" id="RHEA-COMP:9863"/>
        <dbReference type="Rhea" id="RHEA-COMP:11604"/>
        <dbReference type="ChEBI" id="CHEBI:15378"/>
        <dbReference type="ChEBI" id="CHEBI:29999"/>
        <dbReference type="ChEBI" id="CHEBI:30616"/>
        <dbReference type="ChEBI" id="CHEBI:83421"/>
        <dbReference type="ChEBI" id="CHEBI:456216"/>
        <dbReference type="EC" id="2.7.11.1"/>
    </reaction>
</comment>
<evidence type="ECO:0000256" key="4">
    <source>
        <dbReference type="ARBA" id="ARBA00004574"/>
    </source>
</evidence>
<evidence type="ECO:0000256" key="6">
    <source>
        <dbReference type="ARBA" id="ARBA00011534"/>
    </source>
</evidence>
<dbReference type="InterPro" id="IPR011009">
    <property type="entry name" value="Kinase-like_dom_sf"/>
</dbReference>
<name>A0AAD9T189_9HELO</name>
<evidence type="ECO:0000256" key="24">
    <source>
        <dbReference type="ARBA" id="ARBA00023242"/>
    </source>
</evidence>
<evidence type="ECO:0000256" key="18">
    <source>
        <dbReference type="ARBA" id="ARBA00022801"/>
    </source>
</evidence>
<evidence type="ECO:0000256" key="10">
    <source>
        <dbReference type="ARBA" id="ARBA00022454"/>
    </source>
</evidence>
<evidence type="ECO:0000256" key="5">
    <source>
        <dbReference type="ARBA" id="ARBA00010630"/>
    </source>
</evidence>
<dbReference type="GO" id="GO:0070525">
    <property type="term" value="P:tRNA threonylcarbamoyladenosine metabolic process"/>
    <property type="evidence" value="ECO:0007669"/>
    <property type="project" value="TreeGrafter"/>
</dbReference>
<dbReference type="AlphaFoldDB" id="A0AAD9T189"/>
<dbReference type="InterPro" id="IPR008266">
    <property type="entry name" value="Tyr_kinase_AS"/>
</dbReference>
<keyword evidence="23" id="KW-0804">Transcription</keyword>
<dbReference type="PANTHER" id="PTHR12209">
    <property type="entry name" value="NON-SPECIFIC SERINE/THREONINE PROTEIN KINASE"/>
    <property type="match status" value="1"/>
</dbReference>
<dbReference type="GO" id="GO:0000408">
    <property type="term" value="C:EKC/KEOPS complex"/>
    <property type="evidence" value="ECO:0007669"/>
    <property type="project" value="TreeGrafter"/>
</dbReference>
<evidence type="ECO:0000256" key="21">
    <source>
        <dbReference type="ARBA" id="ARBA00023015"/>
    </source>
</evidence>
<evidence type="ECO:0000256" key="20">
    <source>
        <dbReference type="ARBA" id="ARBA00022895"/>
    </source>
</evidence>
<dbReference type="EC" id="2.7.11.1" evidence="7"/>
<evidence type="ECO:0000256" key="8">
    <source>
        <dbReference type="ARBA" id="ARBA00013948"/>
    </source>
</evidence>
<comment type="similarity">
    <text evidence="5">Belongs to the protein kinase superfamily. BUD32 family.</text>
</comment>
<dbReference type="PROSITE" id="PS00109">
    <property type="entry name" value="PROTEIN_KINASE_TYR"/>
    <property type="match status" value="1"/>
</dbReference>
<keyword evidence="17" id="KW-0418">Kinase</keyword>
<dbReference type="Gene3D" id="1.10.510.10">
    <property type="entry name" value="Transferase(Phosphotransferase) domain 1"/>
    <property type="match status" value="1"/>
</dbReference>
<evidence type="ECO:0000256" key="14">
    <source>
        <dbReference type="ARBA" id="ARBA00022679"/>
    </source>
</evidence>
<reference evidence="30" key="1">
    <citation type="submission" date="2023-06" db="EMBL/GenBank/DDBJ databases">
        <title>Draft genome of Marssonina rosae.</title>
        <authorList>
            <person name="Cheng Q."/>
        </authorList>
    </citation>
    <scope>NUCLEOTIDE SEQUENCE</scope>
    <source>
        <strain evidence="30">R4</strain>
    </source>
</reference>
<evidence type="ECO:0000256" key="23">
    <source>
        <dbReference type="ARBA" id="ARBA00023163"/>
    </source>
</evidence>
<keyword evidence="14" id="KW-0808">Transferase</keyword>
<dbReference type="InterPro" id="IPR022495">
    <property type="entry name" value="Bud32"/>
</dbReference>
<evidence type="ECO:0000256" key="13">
    <source>
        <dbReference type="ARBA" id="ARBA00022553"/>
    </source>
</evidence>
<dbReference type="Gene3D" id="3.30.200.20">
    <property type="entry name" value="Phosphorylase Kinase, domain 1"/>
    <property type="match status" value="1"/>
</dbReference>
<evidence type="ECO:0000256" key="28">
    <source>
        <dbReference type="ARBA" id="ARBA00048679"/>
    </source>
</evidence>
<keyword evidence="15" id="KW-0819">tRNA processing</keyword>
<dbReference type="GO" id="GO:0016787">
    <property type="term" value="F:hydrolase activity"/>
    <property type="evidence" value="ECO:0007669"/>
    <property type="project" value="UniProtKB-KW"/>
</dbReference>
<dbReference type="PANTHER" id="PTHR12209:SF0">
    <property type="entry name" value="EKC_KEOPS COMPLEX SUBUNIT TP53RK"/>
    <property type="match status" value="1"/>
</dbReference>
<comment type="caution">
    <text evidence="30">The sequence shown here is derived from an EMBL/GenBank/DDBJ whole genome shotgun (WGS) entry which is preliminary data.</text>
</comment>
<feature type="domain" description="Protein kinase" evidence="29">
    <location>
        <begin position="31"/>
        <end position="277"/>
    </location>
</feature>
<keyword evidence="22" id="KW-0010">Activator</keyword>
<gene>
    <name evidence="30" type="ORF">QTJ16_003482</name>
</gene>
<comment type="function">
    <text evidence="1">Component of the EKC/KEOPS complex that is required for the formation of a threonylcarbamoyl group on adenosine at position 37 (t(6)A37) in tRNAs that read codons beginning with adenine. The complex is probably involved in the transfer of the threonylcarbamoyl moiety of threonylcarbamoyl-AMP (TC-AMP) to the N6 group of A37. BUD32 has ATPase activity in the context of the EKC/KEOPS complex and likely plays a supporting role to the catalytic subunit KAE1. The EKC/KEOPS complex also promotes both telomere uncapping and telomere elongation. The complex is required for efficient recruitment of transcriptional coactivators.</text>
</comment>
<comment type="subcellular location">
    <subcellularLocation>
        <location evidence="4">Chromosome</location>
        <location evidence="4">Telomere</location>
    </subcellularLocation>
    <subcellularLocation>
        <location evidence="3">Cytoplasm</location>
    </subcellularLocation>
    <subcellularLocation>
        <location evidence="2">Nucleus</location>
    </subcellularLocation>
</comment>
<keyword evidence="12" id="KW-0723">Serine/threonine-protein kinase</keyword>
<dbReference type="EMBL" id="JAUBYV010000004">
    <property type="protein sequence ID" value="KAK2627516.1"/>
    <property type="molecule type" value="Genomic_DNA"/>
</dbReference>
<comment type="subunit">
    <text evidence="6">Component of the EKC/KEOPS complex composed of at least BUD32, CGI121, GON7, KAE1 and PCC1; the whole complex dimerizes.</text>
</comment>
<evidence type="ECO:0000256" key="25">
    <source>
        <dbReference type="ARBA" id="ARBA00030980"/>
    </source>
</evidence>
<evidence type="ECO:0000256" key="17">
    <source>
        <dbReference type="ARBA" id="ARBA00022777"/>
    </source>
</evidence>
<keyword evidence="19" id="KW-0067">ATP-binding</keyword>
<keyword evidence="21" id="KW-0805">Transcription regulation</keyword>
<dbReference type="FunFam" id="1.10.510.10:FF:000845">
    <property type="entry name" value="Probable bifunctional tRNA threonylcarbamoyladenosine biosynthesis protein"/>
    <property type="match status" value="1"/>
</dbReference>
<evidence type="ECO:0000256" key="27">
    <source>
        <dbReference type="ARBA" id="ARBA00047899"/>
    </source>
</evidence>
<evidence type="ECO:0000256" key="22">
    <source>
        <dbReference type="ARBA" id="ARBA00023159"/>
    </source>
</evidence>
<protein>
    <recommendedName>
        <fullName evidence="9">EKC/KEOPS complex subunit BUD32</fullName>
        <ecNumber evidence="7">2.7.11.1</ecNumber>
    </recommendedName>
    <alternativeName>
        <fullName evidence="25 26">Atypical Serine/threonine protein kinase BUD32</fullName>
    </alternativeName>
    <alternativeName>
        <fullName evidence="8">EKC/KEOPS complex subunit bud32</fullName>
    </alternativeName>
</protein>
<evidence type="ECO:0000256" key="7">
    <source>
        <dbReference type="ARBA" id="ARBA00012513"/>
    </source>
</evidence>
<keyword evidence="16" id="KW-0547">Nucleotide-binding</keyword>
<dbReference type="SUPFAM" id="SSF56112">
    <property type="entry name" value="Protein kinase-like (PK-like)"/>
    <property type="match status" value="1"/>
</dbReference>
<keyword evidence="11" id="KW-0963">Cytoplasm</keyword>
<dbReference type="InterPro" id="IPR000719">
    <property type="entry name" value="Prot_kinase_dom"/>
</dbReference>
<evidence type="ECO:0000256" key="2">
    <source>
        <dbReference type="ARBA" id="ARBA00004123"/>
    </source>
</evidence>
<dbReference type="GO" id="GO:0004674">
    <property type="term" value="F:protein serine/threonine kinase activity"/>
    <property type="evidence" value="ECO:0007669"/>
    <property type="project" value="UniProtKB-KW"/>
</dbReference>
<keyword evidence="31" id="KW-1185">Reference proteome</keyword>
<keyword evidence="18" id="KW-0378">Hydrolase</keyword>
<evidence type="ECO:0000313" key="31">
    <source>
        <dbReference type="Proteomes" id="UP001285354"/>
    </source>
</evidence>
<keyword evidence="20" id="KW-0779">Telomere</keyword>
<evidence type="ECO:0000256" key="11">
    <source>
        <dbReference type="ARBA" id="ARBA00022490"/>
    </source>
</evidence>
<evidence type="ECO:0000256" key="15">
    <source>
        <dbReference type="ARBA" id="ARBA00022694"/>
    </source>
</evidence>
<proteinExistence type="inferred from homology"/>
<dbReference type="GO" id="GO:0005634">
    <property type="term" value="C:nucleus"/>
    <property type="evidence" value="ECO:0007669"/>
    <property type="project" value="UniProtKB-SubCell"/>
</dbReference>
<dbReference type="SMART" id="SM00220">
    <property type="entry name" value="S_TKc"/>
    <property type="match status" value="1"/>
</dbReference>
<evidence type="ECO:0000256" key="3">
    <source>
        <dbReference type="ARBA" id="ARBA00004496"/>
    </source>
</evidence>
<dbReference type="Proteomes" id="UP001285354">
    <property type="component" value="Unassembled WGS sequence"/>
</dbReference>
<dbReference type="GO" id="GO:0008033">
    <property type="term" value="P:tRNA processing"/>
    <property type="evidence" value="ECO:0007669"/>
    <property type="project" value="UniProtKB-KW"/>
</dbReference>
<dbReference type="FunFam" id="3.30.200.20:FF:000603">
    <property type="entry name" value="EKC/KEOPS complex subunit bud32"/>
    <property type="match status" value="1"/>
</dbReference>
<dbReference type="NCBIfam" id="TIGR03724">
    <property type="entry name" value="arch_bud32"/>
    <property type="match status" value="1"/>
</dbReference>
<sequence length="277" mass="30589">MAIPTIRPASPISTITTSPSRPFLPSNFSSSPPPTLITQGAEALLYRATYLLPSLPCALKYRPSKPYRHPILDLRLTKHRILSEARVLVKCRREGVCVPAVYAADEVKGWIMMEWVVGEVVRIRLNEWLARRKETREAEGEGEEEASSLMTRIGEAVGRLHDIGIVHGDLTTSNLMLRSLTSSAIEDSGEGEGVGNAALDGEVVIIDFGLASQSTQDEDRAVDLYVLERAFGSTHPRAEGLFKQVLRAYGDSYKGSKLVLKKLEDVRMRGRKKSMLG</sequence>
<evidence type="ECO:0000259" key="29">
    <source>
        <dbReference type="PROSITE" id="PS50011"/>
    </source>
</evidence>
<keyword evidence="13" id="KW-0597">Phosphoprotein</keyword>
<comment type="catalytic activity">
    <reaction evidence="27">
        <text>L-threonyl-[protein] + ATP = O-phospho-L-threonyl-[protein] + ADP + H(+)</text>
        <dbReference type="Rhea" id="RHEA:46608"/>
        <dbReference type="Rhea" id="RHEA-COMP:11060"/>
        <dbReference type="Rhea" id="RHEA-COMP:11605"/>
        <dbReference type="ChEBI" id="CHEBI:15378"/>
        <dbReference type="ChEBI" id="CHEBI:30013"/>
        <dbReference type="ChEBI" id="CHEBI:30616"/>
        <dbReference type="ChEBI" id="CHEBI:61977"/>
        <dbReference type="ChEBI" id="CHEBI:456216"/>
        <dbReference type="EC" id="2.7.11.1"/>
    </reaction>
</comment>
<evidence type="ECO:0000256" key="26">
    <source>
        <dbReference type="ARBA" id="ARBA00033194"/>
    </source>
</evidence>
<organism evidence="30 31">
    <name type="scientific">Diplocarpon rosae</name>
    <dbReference type="NCBI Taxonomy" id="946125"/>
    <lineage>
        <taxon>Eukaryota</taxon>
        <taxon>Fungi</taxon>
        <taxon>Dikarya</taxon>
        <taxon>Ascomycota</taxon>
        <taxon>Pezizomycotina</taxon>
        <taxon>Leotiomycetes</taxon>
        <taxon>Helotiales</taxon>
        <taxon>Drepanopezizaceae</taxon>
        <taxon>Diplocarpon</taxon>
    </lineage>
</organism>